<protein>
    <submittedName>
        <fullName evidence="2">Uncharacterized protein</fullName>
    </submittedName>
</protein>
<reference evidence="2" key="1">
    <citation type="journal article" date="2021" name="Proc. Natl. Acad. Sci. U.S.A.">
        <title>A Catalog of Tens of Thousands of Viruses from Human Metagenomes Reveals Hidden Associations with Chronic Diseases.</title>
        <authorList>
            <person name="Tisza M.J."/>
            <person name="Buck C.B."/>
        </authorList>
    </citation>
    <scope>NUCLEOTIDE SEQUENCE</scope>
    <source>
        <strain evidence="2">CttEB8</strain>
    </source>
</reference>
<keyword evidence="1" id="KW-1133">Transmembrane helix</keyword>
<keyword evidence="1" id="KW-0812">Transmembrane</keyword>
<organism evidence="2">
    <name type="scientific">Herelleviridae sp. cttEB8</name>
    <dbReference type="NCBI Taxonomy" id="2825832"/>
    <lineage>
        <taxon>Viruses</taxon>
        <taxon>Duplodnaviria</taxon>
        <taxon>Heunggongvirae</taxon>
        <taxon>Uroviricota</taxon>
        <taxon>Caudoviricetes</taxon>
        <taxon>Herelleviridae</taxon>
    </lineage>
</organism>
<accession>A0A8S5P5G8</accession>
<evidence type="ECO:0000313" key="2">
    <source>
        <dbReference type="EMBL" id="DAE02375.1"/>
    </source>
</evidence>
<sequence length="44" mass="4994">MKHILDWYNENTPQNEDEYEKGCLTSAAIIAIIFIALTVAIINI</sequence>
<name>A0A8S5P5G8_9CAUD</name>
<dbReference type="EMBL" id="BK015344">
    <property type="protein sequence ID" value="DAE02375.1"/>
    <property type="molecule type" value="Genomic_DNA"/>
</dbReference>
<keyword evidence="1" id="KW-0472">Membrane</keyword>
<evidence type="ECO:0000256" key="1">
    <source>
        <dbReference type="SAM" id="Phobius"/>
    </source>
</evidence>
<proteinExistence type="predicted"/>
<feature type="transmembrane region" description="Helical" evidence="1">
    <location>
        <begin position="24"/>
        <end position="42"/>
    </location>
</feature>